<comment type="subcellular location">
    <subcellularLocation>
        <location evidence="2">Cytoplasm</location>
    </subcellularLocation>
    <subcellularLocation>
        <location evidence="1">Nucleus</location>
    </subcellularLocation>
</comment>
<feature type="compositionally biased region" description="Basic and acidic residues" evidence="4">
    <location>
        <begin position="138"/>
        <end position="166"/>
    </location>
</feature>
<feature type="compositionally biased region" description="Polar residues" evidence="4">
    <location>
        <begin position="38"/>
        <end position="47"/>
    </location>
</feature>
<feature type="compositionally biased region" description="Polar residues" evidence="4">
    <location>
        <begin position="89"/>
        <end position="98"/>
    </location>
</feature>
<accession>A0AAD4MES6</accession>
<feature type="compositionally biased region" description="Low complexity" evidence="4">
    <location>
        <begin position="71"/>
        <end position="88"/>
    </location>
</feature>
<dbReference type="InterPro" id="IPR046347">
    <property type="entry name" value="bZIP_sf"/>
</dbReference>
<dbReference type="Pfam" id="PF08601">
    <property type="entry name" value="PAP1"/>
    <property type="match status" value="1"/>
</dbReference>
<feature type="region of interest" description="Disordered" evidence="4">
    <location>
        <begin position="38"/>
        <end position="166"/>
    </location>
</feature>
<dbReference type="CDD" id="cd14688">
    <property type="entry name" value="bZIP_YAP"/>
    <property type="match status" value="1"/>
</dbReference>
<feature type="region of interest" description="Disordered" evidence="4">
    <location>
        <begin position="400"/>
        <end position="451"/>
    </location>
</feature>
<dbReference type="Pfam" id="PF00170">
    <property type="entry name" value="bZIP_1"/>
    <property type="match status" value="1"/>
</dbReference>
<evidence type="ECO:0000313" key="7">
    <source>
        <dbReference type="Proteomes" id="UP001203297"/>
    </source>
</evidence>
<evidence type="ECO:0000313" key="6">
    <source>
        <dbReference type="EMBL" id="KAI0307534.1"/>
    </source>
</evidence>
<proteinExistence type="predicted"/>
<name>A0AAD4MES6_9AGAM</name>
<keyword evidence="3" id="KW-0539">Nucleus</keyword>
<protein>
    <recommendedName>
        <fullName evidence="5">BZIP domain-containing protein</fullName>
    </recommendedName>
</protein>
<dbReference type="PANTHER" id="PTHR40621">
    <property type="entry name" value="TRANSCRIPTION FACTOR KAPC-RELATED"/>
    <property type="match status" value="1"/>
</dbReference>
<evidence type="ECO:0000259" key="5">
    <source>
        <dbReference type="PROSITE" id="PS50217"/>
    </source>
</evidence>
<feature type="compositionally biased region" description="Polar residues" evidence="4">
    <location>
        <begin position="400"/>
        <end position="418"/>
    </location>
</feature>
<dbReference type="Gene3D" id="1.10.238.100">
    <property type="entry name" value="YAP1 redox domain. Chain B"/>
    <property type="match status" value="1"/>
</dbReference>
<dbReference type="GO" id="GO:0090575">
    <property type="term" value="C:RNA polymerase II transcription regulator complex"/>
    <property type="evidence" value="ECO:0007669"/>
    <property type="project" value="TreeGrafter"/>
</dbReference>
<dbReference type="InterPro" id="IPR013910">
    <property type="entry name" value="TF_PAP1"/>
</dbReference>
<evidence type="ECO:0000256" key="3">
    <source>
        <dbReference type="ARBA" id="ARBA00023242"/>
    </source>
</evidence>
<dbReference type="GO" id="GO:0033554">
    <property type="term" value="P:cellular response to stress"/>
    <property type="evidence" value="ECO:0007669"/>
    <property type="project" value="UniProtKB-ARBA"/>
</dbReference>
<sequence>MDYNTTTSPLWDFSQSPSTFSQLADNDFLALLQRQFNPDLSPSNTYTIPHDGVDPSKITNLPTPAPPPPLSDDSSPSPPSTNDLLSSSRRQSTNSANEQESHELKRKASDDALEDENGQKSSKKASSRRKSSGNPSQDESRLLKRKEQNRAAQRAFRERKEKHVKDLEDKVAELEAKNLSAETENQHLKELLKRLQDENVSLKSTAFTFSVPRNGEPGERAFSDNVSSFTSPQSSVFTSTNHLPSPPSSGPTKAASPQSSSLDTPSAFPGDIDFGSLTPLDSSTMNLLDDSDTIMSYDFGYGQFVPSKTPYKTIASNPMFMSFADPSPLESTLTSKGSAQSPSSNSSSPYELTFGQWTGQTSTREGNNHAGSLDELFGGHIFGAQSPINFSVLMKSPATSPISPVTSAMSPVTHQSVHTPPAGSSSNSSPTYESSSGSSPAAGSCGNADTCPKTRAQLEQHIQAAGSSIFAPPPPQEKDLRTPIFRAPAGADGPMIMCKGATFPMTEKSDKNVEVLTAWRSITSHPHFKASNIDINELCSEFTDKARCDGTKVVLDPQGVSSILEKLTTRLNSSPSS</sequence>
<dbReference type="PROSITE" id="PS00036">
    <property type="entry name" value="BZIP_BASIC"/>
    <property type="match status" value="1"/>
</dbReference>
<evidence type="ECO:0000256" key="2">
    <source>
        <dbReference type="ARBA" id="ARBA00004496"/>
    </source>
</evidence>
<feature type="compositionally biased region" description="Basic residues" evidence="4">
    <location>
        <begin position="121"/>
        <end position="131"/>
    </location>
</feature>
<feature type="compositionally biased region" description="Basic and acidic residues" evidence="4">
    <location>
        <begin position="99"/>
        <end position="110"/>
    </location>
</feature>
<dbReference type="AlphaFoldDB" id="A0AAD4MES6"/>
<dbReference type="InterPro" id="IPR023167">
    <property type="entry name" value="Yap1_redox_dom_sf"/>
</dbReference>
<reference evidence="6" key="1">
    <citation type="journal article" date="2022" name="New Phytol.">
        <title>Evolutionary transition to the ectomycorrhizal habit in the genomes of a hyperdiverse lineage of mushroom-forming fungi.</title>
        <authorList>
            <person name="Looney B."/>
            <person name="Miyauchi S."/>
            <person name="Morin E."/>
            <person name="Drula E."/>
            <person name="Courty P.E."/>
            <person name="Kohler A."/>
            <person name="Kuo A."/>
            <person name="LaButti K."/>
            <person name="Pangilinan J."/>
            <person name="Lipzen A."/>
            <person name="Riley R."/>
            <person name="Andreopoulos W."/>
            <person name="He G."/>
            <person name="Johnson J."/>
            <person name="Nolan M."/>
            <person name="Tritt A."/>
            <person name="Barry K.W."/>
            <person name="Grigoriev I.V."/>
            <person name="Nagy L.G."/>
            <person name="Hibbett D."/>
            <person name="Henrissat B."/>
            <person name="Matheny P.B."/>
            <person name="Labbe J."/>
            <person name="Martin F.M."/>
        </authorList>
    </citation>
    <scope>NUCLEOTIDE SEQUENCE</scope>
    <source>
        <strain evidence="6">BPL690</strain>
    </source>
</reference>
<dbReference type="SUPFAM" id="SSF111430">
    <property type="entry name" value="YAP1 redox domain"/>
    <property type="match status" value="1"/>
</dbReference>
<dbReference type="InterPro" id="IPR050936">
    <property type="entry name" value="AP-1-like"/>
</dbReference>
<dbReference type="EMBL" id="WTXG01000001">
    <property type="protein sequence ID" value="KAI0307534.1"/>
    <property type="molecule type" value="Genomic_DNA"/>
</dbReference>
<feature type="domain" description="BZIP" evidence="5">
    <location>
        <begin position="139"/>
        <end position="202"/>
    </location>
</feature>
<dbReference type="GO" id="GO:0005737">
    <property type="term" value="C:cytoplasm"/>
    <property type="evidence" value="ECO:0007669"/>
    <property type="project" value="UniProtKB-SubCell"/>
</dbReference>
<evidence type="ECO:0000256" key="4">
    <source>
        <dbReference type="SAM" id="MobiDB-lite"/>
    </source>
</evidence>
<feature type="compositionally biased region" description="Polar residues" evidence="4">
    <location>
        <begin position="224"/>
        <end position="243"/>
    </location>
</feature>
<gene>
    <name evidence="6" type="ORF">B0F90DRAFT_20259</name>
</gene>
<dbReference type="Proteomes" id="UP001203297">
    <property type="component" value="Unassembled WGS sequence"/>
</dbReference>
<dbReference type="InterPro" id="IPR004827">
    <property type="entry name" value="bZIP"/>
</dbReference>
<evidence type="ECO:0000256" key="1">
    <source>
        <dbReference type="ARBA" id="ARBA00004123"/>
    </source>
</evidence>
<feature type="region of interest" description="Disordered" evidence="4">
    <location>
        <begin position="209"/>
        <end position="275"/>
    </location>
</feature>
<dbReference type="PROSITE" id="PS50217">
    <property type="entry name" value="BZIP"/>
    <property type="match status" value="1"/>
</dbReference>
<feature type="region of interest" description="Disordered" evidence="4">
    <location>
        <begin position="328"/>
        <end position="354"/>
    </location>
</feature>
<dbReference type="Gene3D" id="1.20.5.170">
    <property type="match status" value="1"/>
</dbReference>
<dbReference type="PANTHER" id="PTHR40621:SF6">
    <property type="entry name" value="AP-1-LIKE TRANSCRIPTION FACTOR YAP1-RELATED"/>
    <property type="match status" value="1"/>
</dbReference>
<dbReference type="GO" id="GO:0000976">
    <property type="term" value="F:transcription cis-regulatory region binding"/>
    <property type="evidence" value="ECO:0007669"/>
    <property type="project" value="InterPro"/>
</dbReference>
<comment type="caution">
    <text evidence="6">The sequence shown here is derived from an EMBL/GenBank/DDBJ whole genome shotgun (WGS) entry which is preliminary data.</text>
</comment>
<feature type="compositionally biased region" description="Low complexity" evidence="4">
    <location>
        <begin position="335"/>
        <end position="348"/>
    </location>
</feature>
<feature type="compositionally biased region" description="Low complexity" evidence="4">
    <location>
        <begin position="423"/>
        <end position="446"/>
    </location>
</feature>
<organism evidence="6 7">
    <name type="scientific">Multifurca ochricompacta</name>
    <dbReference type="NCBI Taxonomy" id="376703"/>
    <lineage>
        <taxon>Eukaryota</taxon>
        <taxon>Fungi</taxon>
        <taxon>Dikarya</taxon>
        <taxon>Basidiomycota</taxon>
        <taxon>Agaricomycotina</taxon>
        <taxon>Agaricomycetes</taxon>
        <taxon>Russulales</taxon>
        <taxon>Russulaceae</taxon>
        <taxon>Multifurca</taxon>
    </lineage>
</organism>
<feature type="compositionally biased region" description="Polar residues" evidence="4">
    <location>
        <begin position="255"/>
        <end position="264"/>
    </location>
</feature>
<dbReference type="SUPFAM" id="SSF57959">
    <property type="entry name" value="Leucine zipper domain"/>
    <property type="match status" value="1"/>
</dbReference>
<keyword evidence="7" id="KW-1185">Reference proteome</keyword>
<dbReference type="GO" id="GO:0001228">
    <property type="term" value="F:DNA-binding transcription activator activity, RNA polymerase II-specific"/>
    <property type="evidence" value="ECO:0007669"/>
    <property type="project" value="TreeGrafter"/>
</dbReference>
<dbReference type="SMART" id="SM00338">
    <property type="entry name" value="BRLZ"/>
    <property type="match status" value="1"/>
</dbReference>